<gene>
    <name evidence="7" type="ORF">H8716_15460</name>
</gene>
<dbReference type="Proteomes" id="UP000657421">
    <property type="component" value="Unassembled WGS sequence"/>
</dbReference>
<reference evidence="7 8" key="1">
    <citation type="submission" date="2020-08" db="EMBL/GenBank/DDBJ databases">
        <title>Genome public.</title>
        <authorList>
            <person name="Liu C."/>
            <person name="Sun Q."/>
        </authorList>
    </citation>
    <scope>NUCLEOTIDE SEQUENCE [LARGE SCALE GENOMIC DNA]</scope>
    <source>
        <strain evidence="7 8">NSJ-46</strain>
    </source>
</reference>
<proteinExistence type="inferred from homology"/>
<evidence type="ECO:0000256" key="2">
    <source>
        <dbReference type="ARBA" id="ARBA00022670"/>
    </source>
</evidence>
<evidence type="ECO:0000256" key="1">
    <source>
        <dbReference type="ARBA" id="ARBA00022517"/>
    </source>
</evidence>
<dbReference type="CDD" id="cd16332">
    <property type="entry name" value="Prp-like"/>
    <property type="match status" value="1"/>
</dbReference>
<dbReference type="InterPro" id="IPR036764">
    <property type="entry name" value="Peptidase_Prp_sf"/>
</dbReference>
<evidence type="ECO:0000256" key="3">
    <source>
        <dbReference type="ARBA" id="ARBA00022801"/>
    </source>
</evidence>
<name>A0ABR7NDG2_9FIRM</name>
<dbReference type="InterPro" id="IPR007422">
    <property type="entry name" value="Peptidase_Prp"/>
</dbReference>
<evidence type="ECO:0000313" key="7">
    <source>
        <dbReference type="EMBL" id="MBC8574449.1"/>
    </source>
</evidence>
<accession>A0ABR7NDG2</accession>
<dbReference type="GO" id="GO:0006508">
    <property type="term" value="P:proteolysis"/>
    <property type="evidence" value="ECO:0007669"/>
    <property type="project" value="UniProtKB-KW"/>
</dbReference>
<keyword evidence="2 7" id="KW-0645">Protease</keyword>
<evidence type="ECO:0000256" key="4">
    <source>
        <dbReference type="ARBA" id="ARBA00022807"/>
    </source>
</evidence>
<comment type="similarity">
    <text evidence="5">Belongs to the Prp family.</text>
</comment>
<dbReference type="RefSeq" id="WP_249309910.1">
    <property type="nucleotide sequence ID" value="NZ_JACRSZ010000022.1"/>
</dbReference>
<dbReference type="EMBL" id="JACRSZ010000022">
    <property type="protein sequence ID" value="MBC8574449.1"/>
    <property type="molecule type" value="Genomic_DNA"/>
</dbReference>
<keyword evidence="3" id="KW-0378">Hydrolase</keyword>
<protein>
    <recommendedName>
        <fullName evidence="6">Ribosomal processing cysteine protease Prp</fullName>
    </recommendedName>
</protein>
<dbReference type="PANTHER" id="PTHR39178:SF1">
    <property type="entry name" value="RIBOSOMAL-PROCESSING CYSTEINE PROTEASE PRP"/>
    <property type="match status" value="1"/>
</dbReference>
<organism evidence="7 8">
    <name type="scientific">Jingyaoa shaoxingensis</name>
    <dbReference type="NCBI Taxonomy" id="2763671"/>
    <lineage>
        <taxon>Bacteria</taxon>
        <taxon>Bacillati</taxon>
        <taxon>Bacillota</taxon>
        <taxon>Clostridia</taxon>
        <taxon>Lachnospirales</taxon>
        <taxon>Lachnospiraceae</taxon>
        <taxon>Jingyaoa</taxon>
    </lineage>
</organism>
<keyword evidence="8" id="KW-1185">Reference proteome</keyword>
<sequence length="103" mass="11406">MIEVTIKENTSGYISGIIVKGHAGYAQKGADIVCAAVSILTFSSLETLKKHYYVDTREDDGLIECHVLNPGKASNLIVETFVNGIKALTEQYREYVIWQLQIA</sequence>
<dbReference type="PANTHER" id="PTHR39178">
    <property type="entry name" value="HYPOTHETICAL RIBOSOME-ASSOCIATED PROTEIN"/>
    <property type="match status" value="1"/>
</dbReference>
<evidence type="ECO:0000256" key="5">
    <source>
        <dbReference type="ARBA" id="ARBA00044503"/>
    </source>
</evidence>
<dbReference type="Gene3D" id="3.30.70.1490">
    <property type="entry name" value="Cysteine protease Prp"/>
    <property type="match status" value="1"/>
</dbReference>
<evidence type="ECO:0000313" key="8">
    <source>
        <dbReference type="Proteomes" id="UP000657421"/>
    </source>
</evidence>
<evidence type="ECO:0000256" key="6">
    <source>
        <dbReference type="ARBA" id="ARBA00044538"/>
    </source>
</evidence>
<dbReference type="Pfam" id="PF04327">
    <property type="entry name" value="Peptidase_Prp"/>
    <property type="match status" value="1"/>
</dbReference>
<keyword evidence="1" id="KW-0690">Ribosome biogenesis</keyword>
<comment type="caution">
    <text evidence="7">The sequence shown here is derived from an EMBL/GenBank/DDBJ whole genome shotgun (WGS) entry which is preliminary data.</text>
</comment>
<dbReference type="GO" id="GO:0008233">
    <property type="term" value="F:peptidase activity"/>
    <property type="evidence" value="ECO:0007669"/>
    <property type="project" value="UniProtKB-KW"/>
</dbReference>
<keyword evidence="4" id="KW-0788">Thiol protease</keyword>
<dbReference type="SUPFAM" id="SSF118010">
    <property type="entry name" value="TM1457-like"/>
    <property type="match status" value="1"/>
</dbReference>